<sequence length="553" mass="61117">MHDKAEIADKCADRAGQESGARESVIVFEKLMRELQSMQGQVEVAVPLEADAEGFLDRECPAEQCLFTFKVHGDDWNSLVKEGEVFCPMCRHTAPRGSWHTQAQVKAGQEYAVNQFKGRLSRAVRADSRSWNARQRPGGLVSITSEVKGPPDPEMVPVQATEPFRLRDTCEACGCRYSFVGSAFFCPACGHNSVSRTFGHTLDNARRAATMRTQWRERMPPDEAEVDARLLREKAVSDIVTSVQRLAERVWEAMPGTTPPPRNLFQRLDDASALWRHQTGKGFEDILTPAYFARLKLHYQRRHLLAHCEGVVDADYVRRSSDTSLALGQRIVVDEASVLEFADLAERLGTGLLAFLPAPSRAVLPPLTAPAPVPVPAPSRARNRRGLSMEAECVARSLILGSETGREMDPQLSPDELRQGTSLPDDDLVDAVDELERSGLVRLHKCIPMDVLGFHVLTPEAGLFEVFDPIFEVGNPLDDARTVAASLLAADDGAVVSKLAGSLGWTPRRMNPALSVLANRDLVMESKELDPEWVTPWVRAKPGLRRFARGEGQ</sequence>
<evidence type="ECO:0000313" key="2">
    <source>
        <dbReference type="EMBL" id="SDD49243.1"/>
    </source>
</evidence>
<feature type="region of interest" description="Disordered" evidence="1">
    <location>
        <begin position="404"/>
        <end position="425"/>
    </location>
</feature>
<name>A0A1G6V774_9PROT</name>
<gene>
    <name evidence="2" type="ORF">SAMN04487779_1008151</name>
</gene>
<dbReference type="RefSeq" id="WP_176849596.1">
    <property type="nucleotide sequence ID" value="NZ_FMZX01000008.1"/>
</dbReference>
<proteinExistence type="predicted"/>
<organism evidence="2 3">
    <name type="scientific">Belnapia rosea</name>
    <dbReference type="NCBI Taxonomy" id="938405"/>
    <lineage>
        <taxon>Bacteria</taxon>
        <taxon>Pseudomonadati</taxon>
        <taxon>Pseudomonadota</taxon>
        <taxon>Alphaproteobacteria</taxon>
        <taxon>Acetobacterales</taxon>
        <taxon>Roseomonadaceae</taxon>
        <taxon>Belnapia</taxon>
    </lineage>
</organism>
<dbReference type="AlphaFoldDB" id="A0A1G6V774"/>
<accession>A0A1G6V774</accession>
<keyword evidence="3" id="KW-1185">Reference proteome</keyword>
<dbReference type="EMBL" id="FMZX01000008">
    <property type="protein sequence ID" value="SDD49243.1"/>
    <property type="molecule type" value="Genomic_DNA"/>
</dbReference>
<evidence type="ECO:0000256" key="1">
    <source>
        <dbReference type="SAM" id="MobiDB-lite"/>
    </source>
</evidence>
<dbReference type="Proteomes" id="UP000198925">
    <property type="component" value="Unassembled WGS sequence"/>
</dbReference>
<evidence type="ECO:0000313" key="3">
    <source>
        <dbReference type="Proteomes" id="UP000198925"/>
    </source>
</evidence>
<protein>
    <submittedName>
        <fullName evidence="2">Uncharacterized protein</fullName>
    </submittedName>
</protein>
<reference evidence="2 3" key="1">
    <citation type="submission" date="2016-10" db="EMBL/GenBank/DDBJ databases">
        <authorList>
            <person name="de Groot N.N."/>
        </authorList>
    </citation>
    <scope>NUCLEOTIDE SEQUENCE [LARGE SCALE GENOMIC DNA]</scope>
    <source>
        <strain evidence="2 3">CPCC 100156</strain>
    </source>
</reference>